<dbReference type="CDD" id="cd11063">
    <property type="entry name" value="CYP52"/>
    <property type="match status" value="1"/>
</dbReference>
<keyword evidence="5 7" id="KW-0408">Iron</keyword>
<protein>
    <submittedName>
        <fullName evidence="10">Cytochrome 52A13</fullName>
    </submittedName>
</protein>
<evidence type="ECO:0000256" key="9">
    <source>
        <dbReference type="SAM" id="Phobius"/>
    </source>
</evidence>
<keyword evidence="9" id="KW-0472">Membrane</keyword>
<dbReference type="VEuPathDB" id="FungiDB:AB675_4063"/>
<evidence type="ECO:0000256" key="2">
    <source>
        <dbReference type="ARBA" id="ARBA00010617"/>
    </source>
</evidence>
<dbReference type="InterPro" id="IPR017972">
    <property type="entry name" value="Cyt_P450_CS"/>
</dbReference>
<dbReference type="InterPro" id="IPR047146">
    <property type="entry name" value="Cyt_P450_E_CYP52_fungi"/>
</dbReference>
<evidence type="ECO:0000256" key="8">
    <source>
        <dbReference type="RuleBase" id="RU000461"/>
    </source>
</evidence>
<name>A0A0N1NW11_9EURO</name>
<evidence type="ECO:0000313" key="11">
    <source>
        <dbReference type="Proteomes" id="UP000038010"/>
    </source>
</evidence>
<keyword evidence="9" id="KW-0812">Transmembrane</keyword>
<keyword evidence="6 8" id="KW-0503">Monooxygenase</keyword>
<evidence type="ECO:0000313" key="10">
    <source>
        <dbReference type="EMBL" id="KPI34486.1"/>
    </source>
</evidence>
<accession>A0A0N1NW11</accession>
<dbReference type="GeneID" id="28736054"/>
<evidence type="ECO:0000256" key="7">
    <source>
        <dbReference type="PIRSR" id="PIRSR602401-1"/>
    </source>
</evidence>
<dbReference type="GO" id="GO:0020037">
    <property type="term" value="F:heme binding"/>
    <property type="evidence" value="ECO:0007669"/>
    <property type="project" value="InterPro"/>
</dbReference>
<dbReference type="Pfam" id="PF00067">
    <property type="entry name" value="p450"/>
    <property type="match status" value="1"/>
</dbReference>
<dbReference type="STRING" id="1664694.A0A0N1NW11"/>
<organism evidence="10 11">
    <name type="scientific">Cyphellophora attinorum</name>
    <dbReference type="NCBI Taxonomy" id="1664694"/>
    <lineage>
        <taxon>Eukaryota</taxon>
        <taxon>Fungi</taxon>
        <taxon>Dikarya</taxon>
        <taxon>Ascomycota</taxon>
        <taxon>Pezizomycotina</taxon>
        <taxon>Eurotiomycetes</taxon>
        <taxon>Chaetothyriomycetidae</taxon>
        <taxon>Chaetothyriales</taxon>
        <taxon>Cyphellophoraceae</taxon>
        <taxon>Cyphellophora</taxon>
    </lineage>
</organism>
<feature type="transmembrane region" description="Helical" evidence="9">
    <location>
        <begin position="6"/>
        <end position="25"/>
    </location>
</feature>
<dbReference type="GO" id="GO:0005506">
    <property type="term" value="F:iron ion binding"/>
    <property type="evidence" value="ECO:0007669"/>
    <property type="project" value="InterPro"/>
</dbReference>
<keyword evidence="9" id="KW-1133">Transmembrane helix</keyword>
<keyword evidence="11" id="KW-1185">Reference proteome</keyword>
<dbReference type="RefSeq" id="XP_017994449.1">
    <property type="nucleotide sequence ID" value="XM_018144174.1"/>
</dbReference>
<dbReference type="GO" id="GO:0004497">
    <property type="term" value="F:monooxygenase activity"/>
    <property type="evidence" value="ECO:0007669"/>
    <property type="project" value="UniProtKB-KW"/>
</dbReference>
<gene>
    <name evidence="10" type="ORF">AB675_4063</name>
</gene>
<comment type="cofactor">
    <cofactor evidence="1 7">
        <name>heme</name>
        <dbReference type="ChEBI" id="CHEBI:30413"/>
    </cofactor>
</comment>
<dbReference type="InterPro" id="IPR036396">
    <property type="entry name" value="Cyt_P450_sf"/>
</dbReference>
<dbReference type="InterPro" id="IPR002401">
    <property type="entry name" value="Cyt_P450_E_grp-I"/>
</dbReference>
<dbReference type="PANTHER" id="PTHR24287">
    <property type="entry name" value="P450, PUTATIVE (EUROFUNG)-RELATED"/>
    <property type="match status" value="1"/>
</dbReference>
<dbReference type="Gene3D" id="1.10.630.10">
    <property type="entry name" value="Cytochrome P450"/>
    <property type="match status" value="1"/>
</dbReference>
<evidence type="ECO:0000256" key="5">
    <source>
        <dbReference type="ARBA" id="ARBA00023004"/>
    </source>
</evidence>
<dbReference type="Proteomes" id="UP000038010">
    <property type="component" value="Unassembled WGS sequence"/>
</dbReference>
<dbReference type="GO" id="GO:0016705">
    <property type="term" value="F:oxidoreductase activity, acting on paired donors, with incorporation or reduction of molecular oxygen"/>
    <property type="evidence" value="ECO:0007669"/>
    <property type="project" value="InterPro"/>
</dbReference>
<comment type="similarity">
    <text evidence="2 8">Belongs to the cytochrome P450 family.</text>
</comment>
<evidence type="ECO:0000256" key="4">
    <source>
        <dbReference type="ARBA" id="ARBA00023002"/>
    </source>
</evidence>
<sequence>MVLKYFSYGSLIAVLFVGYTLSVLYEQYSKEKRIRKLGEVAPKCKTWAPWGLDFPFYSTAALQRNEAVEFWTYLFESTGGIAKLSYTCELRLLSSVRVIFTADPDNIKAILTTQFQDYGKTEPFHEEWKDFLGDSIFTTDGKQWSDSRNLIRPMFQRERVSDLELVEVHVQKLLKFLGPGDGRQLRLDTLFFRFTLDASTHFLYGESVNSLDNPDSEFATAFDEVQHVQVLEGRLGPFRHYYPKGGKRAALKKLDKFMDPIISNVLKLTPEEIETKLSKSDTFIHALARFTRDRKVMRDQIISLLLAGRDTTACTLSWLFLELSRNPKVVERLREEIHEHIGTDGRPPTYQEIKDMKYLTWVINETLRLYPVVPFNVRGALKDTTLPRGGGPDGKQPLGILKDTPIGYSTILMQRRRDLYPPISESFPYDPLDWVPERWATWTPKAWQYIPFNGGPRICIGMNFAMSEMGYTVVRLLQEFDTIIDYGNTTTAKCEIVITPADGTNVGFVKSAVKA</sequence>
<dbReference type="AlphaFoldDB" id="A0A0N1NW11"/>
<evidence type="ECO:0000256" key="3">
    <source>
        <dbReference type="ARBA" id="ARBA00022723"/>
    </source>
</evidence>
<feature type="binding site" description="axial binding residue" evidence="7">
    <location>
        <position position="459"/>
    </location>
    <ligand>
        <name>heme</name>
        <dbReference type="ChEBI" id="CHEBI:30413"/>
    </ligand>
    <ligandPart>
        <name>Fe</name>
        <dbReference type="ChEBI" id="CHEBI:18248"/>
    </ligandPart>
</feature>
<keyword evidence="4 8" id="KW-0560">Oxidoreductase</keyword>
<reference evidence="10 11" key="1">
    <citation type="submission" date="2015-06" db="EMBL/GenBank/DDBJ databases">
        <title>Draft genome of the ant-associated black yeast Phialophora attae CBS 131958.</title>
        <authorList>
            <person name="Moreno L.F."/>
            <person name="Stielow B.J."/>
            <person name="de Hoog S."/>
            <person name="Vicente V.A."/>
            <person name="Weiss V.A."/>
            <person name="de Vries M."/>
            <person name="Cruz L.M."/>
            <person name="Souza E.M."/>
        </authorList>
    </citation>
    <scope>NUCLEOTIDE SEQUENCE [LARGE SCALE GENOMIC DNA]</scope>
    <source>
        <strain evidence="10 11">CBS 131958</strain>
    </source>
</reference>
<evidence type="ECO:0000256" key="6">
    <source>
        <dbReference type="ARBA" id="ARBA00023033"/>
    </source>
</evidence>
<dbReference type="PANTHER" id="PTHR24287:SF5">
    <property type="entry name" value="P450, PUTATIVE (EUROFUNG)-RELATED"/>
    <property type="match status" value="1"/>
</dbReference>
<dbReference type="SUPFAM" id="SSF48264">
    <property type="entry name" value="Cytochrome P450"/>
    <property type="match status" value="1"/>
</dbReference>
<dbReference type="OrthoDB" id="1470350at2759"/>
<dbReference type="PROSITE" id="PS00086">
    <property type="entry name" value="CYTOCHROME_P450"/>
    <property type="match status" value="1"/>
</dbReference>
<keyword evidence="7 8" id="KW-0349">Heme</keyword>
<dbReference type="PRINTS" id="PR00463">
    <property type="entry name" value="EP450I"/>
</dbReference>
<dbReference type="InterPro" id="IPR001128">
    <property type="entry name" value="Cyt_P450"/>
</dbReference>
<proteinExistence type="inferred from homology"/>
<comment type="caution">
    <text evidence="10">The sequence shown here is derived from an EMBL/GenBank/DDBJ whole genome shotgun (WGS) entry which is preliminary data.</text>
</comment>
<evidence type="ECO:0000256" key="1">
    <source>
        <dbReference type="ARBA" id="ARBA00001971"/>
    </source>
</evidence>
<keyword evidence="3 7" id="KW-0479">Metal-binding</keyword>
<dbReference type="PRINTS" id="PR00385">
    <property type="entry name" value="P450"/>
</dbReference>
<dbReference type="EMBL" id="LFJN01000059">
    <property type="protein sequence ID" value="KPI34486.1"/>
    <property type="molecule type" value="Genomic_DNA"/>
</dbReference>